<reference evidence="1 2" key="1">
    <citation type="submission" date="2020-02" db="EMBL/GenBank/DDBJ databases">
        <authorList>
            <person name="Ma Q."/>
            <person name="Huang Y."/>
            <person name="Song X."/>
            <person name="Pei D."/>
        </authorList>
    </citation>
    <scope>NUCLEOTIDE SEQUENCE [LARGE SCALE GENOMIC DNA]</scope>
    <source>
        <strain evidence="1">Sxm20200214</strain>
        <tissue evidence="1">Leaf</tissue>
    </source>
</reference>
<accession>A0A8X8ASK6</accession>
<dbReference type="Proteomes" id="UP000886595">
    <property type="component" value="Unassembled WGS sequence"/>
</dbReference>
<dbReference type="AlphaFoldDB" id="A0A8X8ASK6"/>
<comment type="caution">
    <text evidence="1">The sequence shown here is derived from an EMBL/GenBank/DDBJ whole genome shotgun (WGS) entry which is preliminary data.</text>
</comment>
<sequence length="61" mass="7261">MTVAKSLDSLLEKLKVEDLYLPQRNWESLHSQIDHHLLLVRFHLKASTHSFFILFSYGFPY</sequence>
<name>A0A8X8ASK6_BRACI</name>
<keyword evidence="2" id="KW-1185">Reference proteome</keyword>
<organism evidence="1 2">
    <name type="scientific">Brassica carinata</name>
    <name type="common">Ethiopian mustard</name>
    <name type="synonym">Abyssinian cabbage</name>
    <dbReference type="NCBI Taxonomy" id="52824"/>
    <lineage>
        <taxon>Eukaryota</taxon>
        <taxon>Viridiplantae</taxon>
        <taxon>Streptophyta</taxon>
        <taxon>Embryophyta</taxon>
        <taxon>Tracheophyta</taxon>
        <taxon>Spermatophyta</taxon>
        <taxon>Magnoliopsida</taxon>
        <taxon>eudicotyledons</taxon>
        <taxon>Gunneridae</taxon>
        <taxon>Pentapetalae</taxon>
        <taxon>rosids</taxon>
        <taxon>malvids</taxon>
        <taxon>Brassicales</taxon>
        <taxon>Brassicaceae</taxon>
        <taxon>Brassiceae</taxon>
        <taxon>Brassica</taxon>
    </lineage>
</organism>
<evidence type="ECO:0000313" key="2">
    <source>
        <dbReference type="Proteomes" id="UP000886595"/>
    </source>
</evidence>
<evidence type="ECO:0000313" key="1">
    <source>
        <dbReference type="EMBL" id="KAG2311530.1"/>
    </source>
</evidence>
<dbReference type="EMBL" id="JAAMPC010000005">
    <property type="protein sequence ID" value="KAG2311530.1"/>
    <property type="molecule type" value="Genomic_DNA"/>
</dbReference>
<protein>
    <submittedName>
        <fullName evidence="1">Uncharacterized protein</fullName>
    </submittedName>
</protein>
<gene>
    <name evidence="1" type="ORF">Bca52824_023087</name>
</gene>
<proteinExistence type="predicted"/>